<dbReference type="OrthoDB" id="3522556at2"/>
<dbReference type="EMBL" id="PYBW01000068">
    <property type="protein sequence ID" value="PYC77335.1"/>
    <property type="molecule type" value="Genomic_DNA"/>
</dbReference>
<keyword evidence="2" id="KW-1185">Reference proteome</keyword>
<proteinExistence type="predicted"/>
<name>A0A2V4NZP4_9ACTN</name>
<evidence type="ECO:0000313" key="1">
    <source>
        <dbReference type="EMBL" id="PYC77335.1"/>
    </source>
</evidence>
<organism evidence="1 2">
    <name type="scientific">Streptomyces tateyamensis</name>
    <dbReference type="NCBI Taxonomy" id="565073"/>
    <lineage>
        <taxon>Bacteria</taxon>
        <taxon>Bacillati</taxon>
        <taxon>Actinomycetota</taxon>
        <taxon>Actinomycetes</taxon>
        <taxon>Kitasatosporales</taxon>
        <taxon>Streptomycetaceae</taxon>
        <taxon>Streptomyces</taxon>
    </lineage>
</organism>
<dbReference type="Proteomes" id="UP000248039">
    <property type="component" value="Unassembled WGS sequence"/>
</dbReference>
<gene>
    <name evidence="1" type="ORF">C7C46_19015</name>
</gene>
<accession>A0A2V4NZP4</accession>
<dbReference type="RefSeq" id="WP_110671060.1">
    <property type="nucleotide sequence ID" value="NZ_PYBW01000068.1"/>
</dbReference>
<comment type="caution">
    <text evidence="1">The sequence shown here is derived from an EMBL/GenBank/DDBJ whole genome shotgun (WGS) entry which is preliminary data.</text>
</comment>
<reference evidence="1 2" key="1">
    <citation type="submission" date="2018-03" db="EMBL/GenBank/DDBJ databases">
        <title>Bioinformatic expansion and discovery of thiopeptide antibiotics.</title>
        <authorList>
            <person name="Schwalen C.J."/>
            <person name="Hudson G.A."/>
            <person name="Mitchell D.A."/>
        </authorList>
    </citation>
    <scope>NUCLEOTIDE SEQUENCE [LARGE SCALE GENOMIC DNA]</scope>
    <source>
        <strain evidence="1 2">ATCC 21389</strain>
    </source>
</reference>
<evidence type="ECO:0000313" key="2">
    <source>
        <dbReference type="Proteomes" id="UP000248039"/>
    </source>
</evidence>
<sequence length="281" mass="31825">MEIGENWAYRSQPKMLGSVIRRVEIVRVGGPRRAAQVHIRFLEGEDAGLQDWVAPASLVALWDDVAVFQSDDAAELALVEASRHVRKTAEFETARMVLGFVRPKSHLRLRTTAADAGVLELTALDATADRLGLDAAELRADPMVHENRTGLILAGWPVTERIARRAAEVLAEEILPEVERRQEALDQERTQPSWQSWNRRRDERKLQAEDELLRTVREWCGQERVERFDELLALRAEVERLGTIVERALKALRDRGHGVIASTIERDLGVRISSLGPEVRR</sequence>
<dbReference type="AlphaFoldDB" id="A0A2V4NZP4"/>
<protein>
    <submittedName>
        <fullName evidence="1">PE-PGRS family protein</fullName>
    </submittedName>
</protein>